<dbReference type="EMBL" id="BMAV01010667">
    <property type="protein sequence ID" value="GFY55931.1"/>
    <property type="molecule type" value="Genomic_DNA"/>
</dbReference>
<accession>A0A8X6XQS4</accession>
<comment type="caution">
    <text evidence="1">The sequence shown here is derived from an EMBL/GenBank/DDBJ whole genome shotgun (WGS) entry which is preliminary data.</text>
</comment>
<dbReference type="SUPFAM" id="SSF56219">
    <property type="entry name" value="DNase I-like"/>
    <property type="match status" value="1"/>
</dbReference>
<name>A0A8X6XQS4_9ARAC</name>
<dbReference type="AlphaFoldDB" id="A0A8X6XQS4"/>
<organism evidence="1 2">
    <name type="scientific">Trichonephila inaurata madagascariensis</name>
    <dbReference type="NCBI Taxonomy" id="2747483"/>
    <lineage>
        <taxon>Eukaryota</taxon>
        <taxon>Metazoa</taxon>
        <taxon>Ecdysozoa</taxon>
        <taxon>Arthropoda</taxon>
        <taxon>Chelicerata</taxon>
        <taxon>Arachnida</taxon>
        <taxon>Araneae</taxon>
        <taxon>Araneomorphae</taxon>
        <taxon>Entelegynae</taxon>
        <taxon>Araneoidea</taxon>
        <taxon>Nephilidae</taxon>
        <taxon>Trichonephila</taxon>
        <taxon>Trichonephila inaurata</taxon>
    </lineage>
</organism>
<evidence type="ECO:0008006" key="3">
    <source>
        <dbReference type="Google" id="ProtNLM"/>
    </source>
</evidence>
<dbReference type="InterPro" id="IPR036691">
    <property type="entry name" value="Endo/exonu/phosph_ase_sf"/>
</dbReference>
<reference evidence="1" key="1">
    <citation type="submission" date="2020-08" db="EMBL/GenBank/DDBJ databases">
        <title>Multicomponent nature underlies the extraordinary mechanical properties of spider dragline silk.</title>
        <authorList>
            <person name="Kono N."/>
            <person name="Nakamura H."/>
            <person name="Mori M."/>
            <person name="Yoshida Y."/>
            <person name="Ohtoshi R."/>
            <person name="Malay A.D."/>
            <person name="Moran D.A.P."/>
            <person name="Tomita M."/>
            <person name="Numata K."/>
            <person name="Arakawa K."/>
        </authorList>
    </citation>
    <scope>NUCLEOTIDE SEQUENCE</scope>
</reference>
<dbReference type="Gene3D" id="3.60.10.10">
    <property type="entry name" value="Endonuclease/exonuclease/phosphatase"/>
    <property type="match status" value="1"/>
</dbReference>
<evidence type="ECO:0000313" key="1">
    <source>
        <dbReference type="EMBL" id="GFY55931.1"/>
    </source>
</evidence>
<gene>
    <name evidence="1" type="ORF">TNIN_148051</name>
</gene>
<sequence>MDNDSLPSNAENMQRCQKILDQQKQIFYHTGRLHFTNYLIRAVNDGSIQKKEEVFAGFLRDVDDITILVEHPQRLRITSWNSNGVRSRIAELSEFVDKPSPDIVLIQETHLGTR</sequence>
<dbReference type="OrthoDB" id="7998590at2759"/>
<dbReference type="Proteomes" id="UP000886998">
    <property type="component" value="Unassembled WGS sequence"/>
</dbReference>
<protein>
    <recommendedName>
        <fullName evidence="3">Endonuclease/exonuclease/phosphatase domain-containing protein</fullName>
    </recommendedName>
</protein>
<proteinExistence type="predicted"/>
<keyword evidence="2" id="KW-1185">Reference proteome</keyword>
<evidence type="ECO:0000313" key="2">
    <source>
        <dbReference type="Proteomes" id="UP000886998"/>
    </source>
</evidence>